<organism evidence="2 3">
    <name type="scientific">Dietzia timorensis</name>
    <dbReference type="NCBI Taxonomy" id="499555"/>
    <lineage>
        <taxon>Bacteria</taxon>
        <taxon>Bacillati</taxon>
        <taxon>Actinomycetota</taxon>
        <taxon>Actinomycetes</taxon>
        <taxon>Mycobacteriales</taxon>
        <taxon>Dietziaceae</taxon>
        <taxon>Dietzia</taxon>
    </lineage>
</organism>
<evidence type="ECO:0000313" key="2">
    <source>
        <dbReference type="EMBL" id="ANI91644.1"/>
    </source>
</evidence>
<protein>
    <recommendedName>
        <fullName evidence="4">DUF3027 domain-containing protein</fullName>
    </recommendedName>
</protein>
<dbReference type="InterPro" id="IPR021391">
    <property type="entry name" value="DUF3027"/>
</dbReference>
<reference evidence="2 3" key="1">
    <citation type="submission" date="2016-06" db="EMBL/GenBank/DDBJ databases">
        <title>Complete genome sequence of a saline-alkali tolerant type strain Dietzia timorensis ID05-A0528T.</title>
        <authorList>
            <person name="Wu X."/>
        </authorList>
    </citation>
    <scope>NUCLEOTIDE SEQUENCE [LARGE SCALE GENOMIC DNA]</scope>
    <source>
        <strain evidence="2 3">ID05-A0528</strain>
    </source>
</reference>
<dbReference type="STRING" id="499555.BJL86_0850"/>
<evidence type="ECO:0008006" key="4">
    <source>
        <dbReference type="Google" id="ProtNLM"/>
    </source>
</evidence>
<dbReference type="KEGG" id="dtm:BJL86_0850"/>
<dbReference type="Proteomes" id="UP000186104">
    <property type="component" value="Chromosome"/>
</dbReference>
<keyword evidence="3" id="KW-1185">Reference proteome</keyword>
<sequence>MTSVTERTGTQRRGGEVSEALAGAVALARDAAAEVAGGSAVGEHEGIACEAENTATHYFGSRLRGYRGWQWACVLSEAEARVTIDEISLVPGPDALLAPEWVPWSERLHAGDVGPGDVLPVSDDDERLAPGYELIPGDEDEFAADLPIGLGRERVLSHYGRVVAAERWESGEHSPDTETAKTAEHHCGSCGFLVPLAGSLGRMFGVCANEFSADAQVVHLEYGCGAHSSVRSEQAGPGQRAGTPFDDHAVDFESAPGEEPSREAAETLAQ</sequence>
<dbReference type="RefSeq" id="WP_067474734.1">
    <property type="nucleotide sequence ID" value="NZ_CP015961.1"/>
</dbReference>
<evidence type="ECO:0000256" key="1">
    <source>
        <dbReference type="SAM" id="MobiDB-lite"/>
    </source>
</evidence>
<name>A0A173LJ40_9ACTN</name>
<proteinExistence type="predicted"/>
<accession>A0A173LJ40</accession>
<dbReference type="Pfam" id="PF11228">
    <property type="entry name" value="DUF3027"/>
    <property type="match status" value="1"/>
</dbReference>
<feature type="compositionally biased region" description="Basic and acidic residues" evidence="1">
    <location>
        <begin position="259"/>
        <end position="270"/>
    </location>
</feature>
<gene>
    <name evidence="2" type="ORF">BJL86_0850</name>
</gene>
<feature type="region of interest" description="Disordered" evidence="1">
    <location>
        <begin position="229"/>
        <end position="270"/>
    </location>
</feature>
<dbReference type="OrthoDB" id="3210158at2"/>
<evidence type="ECO:0000313" key="3">
    <source>
        <dbReference type="Proteomes" id="UP000186104"/>
    </source>
</evidence>
<dbReference type="AlphaFoldDB" id="A0A173LJ40"/>
<dbReference type="EMBL" id="CP015961">
    <property type="protein sequence ID" value="ANI91644.1"/>
    <property type="molecule type" value="Genomic_DNA"/>
</dbReference>